<dbReference type="Proteomes" id="UP001501470">
    <property type="component" value="Unassembled WGS sequence"/>
</dbReference>
<feature type="transmembrane region" description="Helical" evidence="1">
    <location>
        <begin position="168"/>
        <end position="195"/>
    </location>
</feature>
<feature type="transmembrane region" description="Helical" evidence="1">
    <location>
        <begin position="37"/>
        <end position="55"/>
    </location>
</feature>
<evidence type="ECO:0000256" key="1">
    <source>
        <dbReference type="SAM" id="Phobius"/>
    </source>
</evidence>
<evidence type="ECO:0000313" key="3">
    <source>
        <dbReference type="Proteomes" id="UP001501470"/>
    </source>
</evidence>
<name>A0ABN1ZHS8_9ACTN</name>
<evidence type="ECO:0008006" key="4">
    <source>
        <dbReference type="Google" id="ProtNLM"/>
    </source>
</evidence>
<keyword evidence="1" id="KW-0812">Transmembrane</keyword>
<reference evidence="2 3" key="1">
    <citation type="journal article" date="2019" name="Int. J. Syst. Evol. Microbiol.">
        <title>The Global Catalogue of Microorganisms (GCM) 10K type strain sequencing project: providing services to taxonomists for standard genome sequencing and annotation.</title>
        <authorList>
            <consortium name="The Broad Institute Genomics Platform"/>
            <consortium name="The Broad Institute Genome Sequencing Center for Infectious Disease"/>
            <person name="Wu L."/>
            <person name="Ma J."/>
        </authorList>
    </citation>
    <scope>NUCLEOTIDE SEQUENCE [LARGE SCALE GENOMIC DNA]</scope>
    <source>
        <strain evidence="2 3">JCM 15933</strain>
    </source>
</reference>
<dbReference type="EMBL" id="BAAAQD010000001">
    <property type="protein sequence ID" value="GAA1499490.1"/>
    <property type="molecule type" value="Genomic_DNA"/>
</dbReference>
<comment type="caution">
    <text evidence="2">The sequence shown here is derived from an EMBL/GenBank/DDBJ whole genome shotgun (WGS) entry which is preliminary data.</text>
</comment>
<gene>
    <name evidence="2" type="ORF">GCM10009827_001520</name>
</gene>
<keyword evidence="1" id="KW-0472">Membrane</keyword>
<protein>
    <recommendedName>
        <fullName evidence="4">Integral membrane protein</fullName>
    </recommendedName>
</protein>
<feature type="transmembrane region" description="Helical" evidence="1">
    <location>
        <begin position="62"/>
        <end position="82"/>
    </location>
</feature>
<dbReference type="RefSeq" id="WP_344498371.1">
    <property type="nucleotide sequence ID" value="NZ_BAAAQD010000001.1"/>
</dbReference>
<organism evidence="2 3">
    <name type="scientific">Dactylosporangium maewongense</name>
    <dbReference type="NCBI Taxonomy" id="634393"/>
    <lineage>
        <taxon>Bacteria</taxon>
        <taxon>Bacillati</taxon>
        <taxon>Actinomycetota</taxon>
        <taxon>Actinomycetes</taxon>
        <taxon>Micromonosporales</taxon>
        <taxon>Micromonosporaceae</taxon>
        <taxon>Dactylosporangium</taxon>
    </lineage>
</organism>
<feature type="transmembrane region" description="Helical" evidence="1">
    <location>
        <begin position="125"/>
        <end position="148"/>
    </location>
</feature>
<evidence type="ECO:0000313" key="2">
    <source>
        <dbReference type="EMBL" id="GAA1499490.1"/>
    </source>
</evidence>
<keyword evidence="3" id="KW-1185">Reference proteome</keyword>
<proteinExistence type="predicted"/>
<feature type="transmembrane region" description="Helical" evidence="1">
    <location>
        <begin position="5"/>
        <end position="25"/>
    </location>
</feature>
<accession>A0ABN1ZHS8</accession>
<feature type="transmembrane region" description="Helical" evidence="1">
    <location>
        <begin position="94"/>
        <end position="113"/>
    </location>
</feature>
<sequence>MIRRWWWLAAGVAGAAMTVLIMGVLPPDRTIDNPAEFLLRISPVLFAVVAIGGFPQRAAPGLILLAAVVLGYMGVLDTLYVLRVVALADGGDFAPFYQMAIFVNAFTVLAILFGYRLGGASTERVLRLGFASALVVVSGLNDLSFYYLNDWPEGRPARLDWASHITVFVGGTATPAVAIVFCAVHLLLAAAVLTLPRSTLRRRRETPTPSPAPASPRP</sequence>
<keyword evidence="1" id="KW-1133">Transmembrane helix</keyword>